<name>A0A9W9EPP0_9EURO</name>
<dbReference type="OrthoDB" id="6612291at2759"/>
<dbReference type="AlphaFoldDB" id="A0A9W9EPP0"/>
<evidence type="ECO:0000313" key="2">
    <source>
        <dbReference type="Proteomes" id="UP001149074"/>
    </source>
</evidence>
<sequence length="79" mass="8614">MGLALPILFASTISYLIPAPTAFAEVGWKYYLLFIILSVGIALEEIGETFGGEVVIHLTGLSDEQKEDLDKAIETGRRT</sequence>
<dbReference type="EMBL" id="JAPQKI010000010">
    <property type="protein sequence ID" value="KAJ5085671.1"/>
    <property type="molecule type" value="Genomic_DNA"/>
</dbReference>
<dbReference type="RefSeq" id="XP_056470349.1">
    <property type="nucleotide sequence ID" value="XM_056622933.1"/>
</dbReference>
<reference evidence="1" key="2">
    <citation type="journal article" date="2023" name="IMA Fungus">
        <title>Comparative genomic study of the Penicillium genus elucidates a diverse pangenome and 15 lateral gene transfer events.</title>
        <authorList>
            <person name="Petersen C."/>
            <person name="Sorensen T."/>
            <person name="Nielsen M.R."/>
            <person name="Sondergaard T.E."/>
            <person name="Sorensen J.L."/>
            <person name="Fitzpatrick D.A."/>
            <person name="Frisvad J.C."/>
            <person name="Nielsen K.L."/>
        </authorList>
    </citation>
    <scope>NUCLEOTIDE SEQUENCE</scope>
    <source>
        <strain evidence="1">IBT 30761</strain>
    </source>
</reference>
<evidence type="ECO:0000313" key="1">
    <source>
        <dbReference type="EMBL" id="KAJ5085671.1"/>
    </source>
</evidence>
<dbReference type="GeneID" id="81361912"/>
<gene>
    <name evidence="1" type="ORF">N7532_010442</name>
</gene>
<keyword evidence="2" id="KW-1185">Reference proteome</keyword>
<accession>A0A9W9EPP0</accession>
<dbReference type="Proteomes" id="UP001149074">
    <property type="component" value="Unassembled WGS sequence"/>
</dbReference>
<protein>
    <submittedName>
        <fullName evidence="1">Uncharacterized protein</fullName>
    </submittedName>
</protein>
<proteinExistence type="predicted"/>
<reference evidence="1" key="1">
    <citation type="submission" date="2022-11" db="EMBL/GenBank/DDBJ databases">
        <authorList>
            <person name="Petersen C."/>
        </authorList>
    </citation>
    <scope>NUCLEOTIDE SEQUENCE</scope>
    <source>
        <strain evidence="1">IBT 30761</strain>
    </source>
</reference>
<comment type="caution">
    <text evidence="1">The sequence shown here is derived from an EMBL/GenBank/DDBJ whole genome shotgun (WGS) entry which is preliminary data.</text>
</comment>
<organism evidence="1 2">
    <name type="scientific">Penicillium argentinense</name>
    <dbReference type="NCBI Taxonomy" id="1131581"/>
    <lineage>
        <taxon>Eukaryota</taxon>
        <taxon>Fungi</taxon>
        <taxon>Dikarya</taxon>
        <taxon>Ascomycota</taxon>
        <taxon>Pezizomycotina</taxon>
        <taxon>Eurotiomycetes</taxon>
        <taxon>Eurotiomycetidae</taxon>
        <taxon>Eurotiales</taxon>
        <taxon>Aspergillaceae</taxon>
        <taxon>Penicillium</taxon>
    </lineage>
</organism>